<name>A0A059D124_EUCGR</name>
<organism evidence="2">
    <name type="scientific">Eucalyptus grandis</name>
    <name type="common">Flooded gum</name>
    <dbReference type="NCBI Taxonomy" id="71139"/>
    <lineage>
        <taxon>Eukaryota</taxon>
        <taxon>Viridiplantae</taxon>
        <taxon>Streptophyta</taxon>
        <taxon>Embryophyta</taxon>
        <taxon>Tracheophyta</taxon>
        <taxon>Spermatophyta</taxon>
        <taxon>Magnoliopsida</taxon>
        <taxon>eudicotyledons</taxon>
        <taxon>Gunneridae</taxon>
        <taxon>Pentapetalae</taxon>
        <taxon>rosids</taxon>
        <taxon>malvids</taxon>
        <taxon>Myrtales</taxon>
        <taxon>Myrtaceae</taxon>
        <taxon>Myrtoideae</taxon>
        <taxon>Eucalypteae</taxon>
        <taxon>Eucalyptus</taxon>
    </lineage>
</organism>
<protein>
    <submittedName>
        <fullName evidence="2">Uncharacterized protein</fullName>
    </submittedName>
</protein>
<dbReference type="EMBL" id="KK198754">
    <property type="protein sequence ID" value="KCW84179.1"/>
    <property type="molecule type" value="Genomic_DNA"/>
</dbReference>
<feature type="region of interest" description="Disordered" evidence="1">
    <location>
        <begin position="1"/>
        <end position="30"/>
    </location>
</feature>
<accession>A0A059D124</accession>
<dbReference type="Gramene" id="KCW84179">
    <property type="protein sequence ID" value="KCW84179"/>
    <property type="gene ID" value="EUGRSUZ_B01043"/>
</dbReference>
<evidence type="ECO:0000256" key="1">
    <source>
        <dbReference type="SAM" id="MobiDB-lite"/>
    </source>
</evidence>
<sequence length="99" mass="11176">MHVQNHAAPSLSQFNRSTKREDFDRRSSHVQHACKVDRAAKISSTGHLFEDFDSLKPTSCCHAPLLLRPAYRVQEQGVGHVSCMDMQDVLRPPPDFLSC</sequence>
<gene>
    <name evidence="2" type="ORF">EUGRSUZ_B01043</name>
</gene>
<dbReference type="AlphaFoldDB" id="A0A059D124"/>
<reference evidence="2" key="1">
    <citation type="submission" date="2013-07" db="EMBL/GenBank/DDBJ databases">
        <title>The genome of Eucalyptus grandis.</title>
        <authorList>
            <person name="Schmutz J."/>
            <person name="Hayes R."/>
            <person name="Myburg A."/>
            <person name="Tuskan G."/>
            <person name="Grattapaglia D."/>
            <person name="Rokhsar D.S."/>
        </authorList>
    </citation>
    <scope>NUCLEOTIDE SEQUENCE</scope>
    <source>
        <tissue evidence="2">Leaf extractions</tissue>
    </source>
</reference>
<evidence type="ECO:0000313" key="2">
    <source>
        <dbReference type="EMBL" id="KCW84179.1"/>
    </source>
</evidence>
<feature type="compositionally biased region" description="Basic and acidic residues" evidence="1">
    <location>
        <begin position="18"/>
        <end position="27"/>
    </location>
</feature>
<dbReference type="InParanoid" id="A0A059D124"/>
<proteinExistence type="predicted"/>